<keyword evidence="1 2" id="KW-0807">Transducer</keyword>
<proteinExistence type="predicted"/>
<dbReference type="PANTHER" id="PTHR32089:SF112">
    <property type="entry name" value="LYSOZYME-LIKE PROTEIN-RELATED"/>
    <property type="match status" value="1"/>
</dbReference>
<dbReference type="Proteomes" id="UP001198893">
    <property type="component" value="Unassembled WGS sequence"/>
</dbReference>
<accession>A0AAW4WGE9</accession>
<dbReference type="GO" id="GO:0016020">
    <property type="term" value="C:membrane"/>
    <property type="evidence" value="ECO:0007669"/>
    <property type="project" value="InterPro"/>
</dbReference>
<evidence type="ECO:0000256" key="1">
    <source>
        <dbReference type="ARBA" id="ARBA00023224"/>
    </source>
</evidence>
<evidence type="ECO:0000259" key="4">
    <source>
        <dbReference type="PROSITE" id="PS50111"/>
    </source>
</evidence>
<evidence type="ECO:0000256" key="2">
    <source>
        <dbReference type="PROSITE-ProRule" id="PRU00284"/>
    </source>
</evidence>
<dbReference type="Gene3D" id="6.10.340.10">
    <property type="match status" value="1"/>
</dbReference>
<dbReference type="Gene3D" id="1.10.287.950">
    <property type="entry name" value="Methyl-accepting chemotaxis protein"/>
    <property type="match status" value="1"/>
</dbReference>
<dbReference type="SUPFAM" id="SSF58104">
    <property type="entry name" value="Methyl-accepting chemotaxis protein (MCP) signaling domain"/>
    <property type="match status" value="1"/>
</dbReference>
<keyword evidence="3" id="KW-1133">Transmembrane helix</keyword>
<feature type="transmembrane region" description="Helical" evidence="3">
    <location>
        <begin position="21"/>
        <end position="43"/>
    </location>
</feature>
<keyword evidence="3" id="KW-0812">Transmembrane</keyword>
<dbReference type="PROSITE" id="PS50111">
    <property type="entry name" value="CHEMOTAXIS_TRANSDUC_2"/>
    <property type="match status" value="1"/>
</dbReference>
<evidence type="ECO:0000256" key="3">
    <source>
        <dbReference type="SAM" id="Phobius"/>
    </source>
</evidence>
<dbReference type="AlphaFoldDB" id="A0AAW4WGE9"/>
<dbReference type="RefSeq" id="WP_022244017.1">
    <property type="nucleotide sequence ID" value="NZ_JAJEQW010000015.1"/>
</dbReference>
<dbReference type="PANTHER" id="PTHR32089">
    <property type="entry name" value="METHYL-ACCEPTING CHEMOTAXIS PROTEIN MCPB"/>
    <property type="match status" value="1"/>
</dbReference>
<dbReference type="GO" id="GO:0007165">
    <property type="term" value="P:signal transduction"/>
    <property type="evidence" value="ECO:0007669"/>
    <property type="project" value="UniProtKB-KW"/>
</dbReference>
<reference evidence="5" key="1">
    <citation type="submission" date="2021-10" db="EMBL/GenBank/DDBJ databases">
        <title>Anaerobic single-cell dispensing facilitates the cultivation of human gut bacteria.</title>
        <authorList>
            <person name="Afrizal A."/>
        </authorList>
    </citation>
    <scope>NUCLEOTIDE SEQUENCE</scope>
    <source>
        <strain evidence="5">CLA-AA-H204</strain>
    </source>
</reference>
<evidence type="ECO:0000313" key="6">
    <source>
        <dbReference type="Proteomes" id="UP001198893"/>
    </source>
</evidence>
<feature type="domain" description="Methyl-accepting transducer" evidence="4">
    <location>
        <begin position="146"/>
        <end position="403"/>
    </location>
</feature>
<protein>
    <submittedName>
        <fullName evidence="5">Methyl-accepting chemotaxis protein</fullName>
    </submittedName>
</protein>
<evidence type="ECO:0000313" key="5">
    <source>
        <dbReference type="EMBL" id="MCC2243043.1"/>
    </source>
</evidence>
<organism evidence="5 6">
    <name type="scientific">Roseburia amylophila</name>
    <dbReference type="NCBI Taxonomy" id="2981794"/>
    <lineage>
        <taxon>Bacteria</taxon>
        <taxon>Bacillati</taxon>
        <taxon>Bacillota</taxon>
        <taxon>Clostridia</taxon>
        <taxon>Lachnospirales</taxon>
        <taxon>Lachnospiraceae</taxon>
        <taxon>Roseburia</taxon>
    </lineage>
</organism>
<name>A0AAW4WGE9_9FIRM</name>
<sequence>MAEKRKSSEKNNIGKKLAIGLIAVISLPILLVGLAGIIIMHLVQNTALNAGVGTIILIVVLAVFVAGSLWLAVAIAGKLKAVIGSMDKIADGSLQLEEPKHNEKNDEISKLLGSANDMVRSFAQIVTGIRRASRELSELSTTFSQSFDTMNEALDQVSGEVASITDNTVSQAEKTQHVQQKVAEIGNAIEVIASNITLLSDSALKMKDCNESAEVIMQQLVEISRQNRQSIDEVQSQTDRTNQSALQIRTATEIIAGIASQTNLLALNASIEAARAGEQGKGFAVVAEEIRTLADQSRESSEQINKIVNELIDNSNVSVEITGKVSEAFEQQNTKIRETETIFTALNHEIESVSTSIQGINSEVGGLNEHKSAIEEKMDSLAAAAETNTTSARDTSEAMNEFEALVEECKNATARITSVVAELDENIRKFNVSSMKEEVEKNMM</sequence>
<gene>
    <name evidence="5" type="ORF">LKD47_12200</name>
</gene>
<dbReference type="InterPro" id="IPR004089">
    <property type="entry name" value="MCPsignal_dom"/>
</dbReference>
<keyword evidence="3" id="KW-0472">Membrane</keyword>
<feature type="transmembrane region" description="Helical" evidence="3">
    <location>
        <begin position="55"/>
        <end position="76"/>
    </location>
</feature>
<dbReference type="EMBL" id="JAJEQW010000015">
    <property type="protein sequence ID" value="MCC2243043.1"/>
    <property type="molecule type" value="Genomic_DNA"/>
</dbReference>
<dbReference type="SMART" id="SM00283">
    <property type="entry name" value="MA"/>
    <property type="match status" value="1"/>
</dbReference>
<dbReference type="Pfam" id="PF00015">
    <property type="entry name" value="MCPsignal"/>
    <property type="match status" value="1"/>
</dbReference>
<comment type="caution">
    <text evidence="5">The sequence shown here is derived from an EMBL/GenBank/DDBJ whole genome shotgun (WGS) entry which is preliminary data.</text>
</comment>